<comment type="caution">
    <text evidence="2">The sequence shown here is derived from an EMBL/GenBank/DDBJ whole genome shotgun (WGS) entry which is preliminary data.</text>
</comment>
<proteinExistence type="inferred from homology"/>
<organism evidence="2 3">
    <name type="scientific">Hanseniaspora osmophila</name>
    <dbReference type="NCBI Taxonomy" id="56408"/>
    <lineage>
        <taxon>Eukaryota</taxon>
        <taxon>Fungi</taxon>
        <taxon>Dikarya</taxon>
        <taxon>Ascomycota</taxon>
        <taxon>Saccharomycotina</taxon>
        <taxon>Saccharomycetes</taxon>
        <taxon>Saccharomycodales</taxon>
        <taxon>Saccharomycodaceae</taxon>
        <taxon>Hanseniaspora</taxon>
    </lineage>
</organism>
<reference evidence="3" key="1">
    <citation type="journal article" date="2016" name="Genome Announc.">
        <title>Genome sequences of three species of Hanseniaspora isolated from spontaneous wine fermentations.</title>
        <authorList>
            <person name="Sternes P.R."/>
            <person name="Lee D."/>
            <person name="Kutyna D.R."/>
            <person name="Borneman A.R."/>
        </authorList>
    </citation>
    <scope>NUCLEOTIDE SEQUENCE [LARGE SCALE GENOMIC DNA]</scope>
    <source>
        <strain evidence="3">AWRI3579</strain>
    </source>
</reference>
<dbReference type="Proteomes" id="UP000095728">
    <property type="component" value="Unassembled WGS sequence"/>
</dbReference>
<dbReference type="InParanoid" id="A0A1E5RA22"/>
<accession>A0A1E5RA22</accession>
<evidence type="ECO:0000256" key="1">
    <source>
        <dbReference type="ARBA" id="ARBA00007176"/>
    </source>
</evidence>
<dbReference type="EMBL" id="LPNM01000008">
    <property type="protein sequence ID" value="OEJ83765.1"/>
    <property type="molecule type" value="Genomic_DNA"/>
</dbReference>
<dbReference type="PANTHER" id="PTHR18444">
    <property type="entry name" value="UPF0538 FAMILY MEMBER"/>
    <property type="match status" value="1"/>
</dbReference>
<keyword evidence="3" id="KW-1185">Reference proteome</keyword>
<dbReference type="InterPro" id="IPR018794">
    <property type="entry name" value="UPF0538"/>
</dbReference>
<evidence type="ECO:0000313" key="2">
    <source>
        <dbReference type="EMBL" id="OEJ83765.1"/>
    </source>
</evidence>
<protein>
    <submittedName>
        <fullName evidence="2">Altered inheritance rate of mitochondria protein 29</fullName>
    </submittedName>
</protein>
<dbReference type="PANTHER" id="PTHR18444:SF9">
    <property type="entry name" value="UPF0538 PROTEIN C2ORF76"/>
    <property type="match status" value="1"/>
</dbReference>
<evidence type="ECO:0000313" key="3">
    <source>
        <dbReference type="Proteomes" id="UP000095728"/>
    </source>
</evidence>
<dbReference type="Pfam" id="PF10209">
    <property type="entry name" value="DUF2340"/>
    <property type="match status" value="1"/>
</dbReference>
<dbReference type="AlphaFoldDB" id="A0A1E5RA22"/>
<sequence length="147" mass="17336">MNVQDYDQEEPLTTSMKPLSMCTLTVRVIKSFPYRNVKPIVLTNYDITSKSAKDLYEEVVNHISTNGAFRPFRNVQYDHMKVYTHAHKSKTVNLVINFDHDDDPSWVLDITDENKKLSHYDIANETEISLYRLEDYENFKANPEEKW</sequence>
<dbReference type="OrthoDB" id="937at2759"/>
<gene>
    <name evidence="2" type="ORF">AWRI3579_g2544</name>
</gene>
<name>A0A1E5RA22_9ASCO</name>
<comment type="similarity">
    <text evidence="1">Belongs to the UPF0538 family.</text>
</comment>
<dbReference type="FunCoup" id="A0A1E5RA22">
    <property type="interactions" value="66"/>
</dbReference>